<keyword evidence="2" id="KW-1185">Reference proteome</keyword>
<accession>B0DJ96</accession>
<dbReference type="HOGENOM" id="CLU_1461552_0_0_1"/>
<dbReference type="GeneID" id="6079684"/>
<dbReference type="RefSeq" id="XP_001883923.1">
    <property type="nucleotide sequence ID" value="XM_001883888.1"/>
</dbReference>
<dbReference type="OrthoDB" id="3057912at2759"/>
<evidence type="ECO:0000313" key="1">
    <source>
        <dbReference type="EMBL" id="EDR05365.1"/>
    </source>
</evidence>
<dbReference type="KEGG" id="lbc:LACBIDRAFT_303285"/>
<dbReference type="EMBL" id="DS547113">
    <property type="protein sequence ID" value="EDR05365.1"/>
    <property type="molecule type" value="Genomic_DNA"/>
</dbReference>
<proteinExistence type="predicted"/>
<dbReference type="Proteomes" id="UP000001194">
    <property type="component" value="Unassembled WGS sequence"/>
</dbReference>
<protein>
    <submittedName>
        <fullName evidence="1">Predicted protein</fullName>
    </submittedName>
</protein>
<organism evidence="2">
    <name type="scientific">Laccaria bicolor (strain S238N-H82 / ATCC MYA-4686)</name>
    <name type="common">Bicoloured deceiver</name>
    <name type="synonym">Laccaria laccata var. bicolor</name>
    <dbReference type="NCBI Taxonomy" id="486041"/>
    <lineage>
        <taxon>Eukaryota</taxon>
        <taxon>Fungi</taxon>
        <taxon>Dikarya</taxon>
        <taxon>Basidiomycota</taxon>
        <taxon>Agaricomycotina</taxon>
        <taxon>Agaricomycetes</taxon>
        <taxon>Agaricomycetidae</taxon>
        <taxon>Agaricales</taxon>
        <taxon>Agaricineae</taxon>
        <taxon>Hydnangiaceae</taxon>
        <taxon>Laccaria</taxon>
    </lineage>
</organism>
<gene>
    <name evidence="1" type="ORF">LACBIDRAFT_303285</name>
</gene>
<name>B0DJ96_LACBS</name>
<dbReference type="AlphaFoldDB" id="B0DJ96"/>
<sequence>MRVTICLANLVSGIMRGSASRSFWYNWTITCLQRTGSSRQCVCWFIFVLQGYPGIVCRLAITNDIQPFNWNGFDYDGVSPLVSKKPSFSIPLCILNHNLVPRNGDSDSSSRIVETLNLLTLPEYRYDWWIIVRAIDIFPVSSSIKLKLRLLLELVEIVRPILFFLDRDILSFRVQAVEENHDSED</sequence>
<dbReference type="InParanoid" id="B0DJ96"/>
<evidence type="ECO:0000313" key="2">
    <source>
        <dbReference type="Proteomes" id="UP000001194"/>
    </source>
</evidence>
<reference evidence="1 2" key="1">
    <citation type="journal article" date="2008" name="Nature">
        <title>The genome of Laccaria bicolor provides insights into mycorrhizal symbiosis.</title>
        <authorList>
            <person name="Martin F."/>
            <person name="Aerts A."/>
            <person name="Ahren D."/>
            <person name="Brun A."/>
            <person name="Danchin E.G.J."/>
            <person name="Duchaussoy F."/>
            <person name="Gibon J."/>
            <person name="Kohler A."/>
            <person name="Lindquist E."/>
            <person name="Pereda V."/>
            <person name="Salamov A."/>
            <person name="Shapiro H.J."/>
            <person name="Wuyts J."/>
            <person name="Blaudez D."/>
            <person name="Buee M."/>
            <person name="Brokstein P."/>
            <person name="Canbaeck B."/>
            <person name="Cohen D."/>
            <person name="Courty P.E."/>
            <person name="Coutinho P.M."/>
            <person name="Delaruelle C."/>
            <person name="Detter J.C."/>
            <person name="Deveau A."/>
            <person name="DiFazio S."/>
            <person name="Duplessis S."/>
            <person name="Fraissinet-Tachet L."/>
            <person name="Lucic E."/>
            <person name="Frey-Klett P."/>
            <person name="Fourrey C."/>
            <person name="Feussner I."/>
            <person name="Gay G."/>
            <person name="Grimwood J."/>
            <person name="Hoegger P.J."/>
            <person name="Jain P."/>
            <person name="Kilaru S."/>
            <person name="Labbe J."/>
            <person name="Lin Y.C."/>
            <person name="Legue V."/>
            <person name="Le Tacon F."/>
            <person name="Marmeisse R."/>
            <person name="Melayah D."/>
            <person name="Montanini B."/>
            <person name="Muratet M."/>
            <person name="Nehls U."/>
            <person name="Niculita-Hirzel H."/>
            <person name="Oudot-Le Secq M.P."/>
            <person name="Peter M."/>
            <person name="Quesneville H."/>
            <person name="Rajashekar B."/>
            <person name="Reich M."/>
            <person name="Rouhier N."/>
            <person name="Schmutz J."/>
            <person name="Yin T."/>
            <person name="Chalot M."/>
            <person name="Henrissat B."/>
            <person name="Kuees U."/>
            <person name="Lucas S."/>
            <person name="Van de Peer Y."/>
            <person name="Podila G.K."/>
            <person name="Polle A."/>
            <person name="Pukkila P.J."/>
            <person name="Richardson P.M."/>
            <person name="Rouze P."/>
            <person name="Sanders I.R."/>
            <person name="Stajich J.E."/>
            <person name="Tunlid A."/>
            <person name="Tuskan G."/>
            <person name="Grigoriev I.V."/>
        </authorList>
    </citation>
    <scope>NUCLEOTIDE SEQUENCE [LARGE SCALE GENOMIC DNA]</scope>
    <source>
        <strain evidence="2">S238N-H82 / ATCC MYA-4686</strain>
    </source>
</reference>